<accession>A0A7C1FX20</accession>
<dbReference type="InterPro" id="IPR029058">
    <property type="entry name" value="AB_hydrolase_fold"/>
</dbReference>
<comment type="caution">
    <text evidence="5">The sequence shown here is derived from an EMBL/GenBank/DDBJ whole genome shotgun (WGS) entry which is preliminary data.</text>
</comment>
<keyword evidence="3" id="KW-0963">Cytoplasm</keyword>
<dbReference type="InterPro" id="IPR000073">
    <property type="entry name" value="AB_hydrolase_1"/>
</dbReference>
<sequence length="305" mass="34270">MKKGLVALGILFVLLLIAYLWPVPQKGFAELSENVSPQERQSLLDFRSQHPPKHLQVNGKDWEYVAFGGGEKAILFLHGMTGAYDIWWQQMVPLSQDYRVISLTYPPVETLEELSQGVLAVLDAEGVQSACIVGTSLGGYLVQYLMAHYPERVEKAVLGNTFPPNDILRQKNESLIRILPFLPNWVVMNVFRKNFVETIYPAAGHSELVLAYMLEQVSGRMSKAQVVGRAKAVIEPFEPPDPQILGIPVMIIEADNDPLVEAVLREQLKATYPTAEVHTLHAVGHFPYINEPDTYTELLRSFFAR</sequence>
<name>A0A7C1FX20_9CHLR</name>
<organism evidence="5">
    <name type="scientific">Caldilinea aerophila</name>
    <dbReference type="NCBI Taxonomy" id="133453"/>
    <lineage>
        <taxon>Bacteria</taxon>
        <taxon>Bacillati</taxon>
        <taxon>Chloroflexota</taxon>
        <taxon>Caldilineae</taxon>
        <taxon>Caldilineales</taxon>
        <taxon>Caldilineaceae</taxon>
        <taxon>Caldilinea</taxon>
    </lineage>
</organism>
<evidence type="ECO:0000313" key="5">
    <source>
        <dbReference type="EMBL" id="HDX33551.1"/>
    </source>
</evidence>
<evidence type="ECO:0000259" key="4">
    <source>
        <dbReference type="Pfam" id="PF12697"/>
    </source>
</evidence>
<feature type="domain" description="AB hydrolase-1" evidence="4">
    <location>
        <begin position="74"/>
        <end position="295"/>
    </location>
</feature>
<comment type="subcellular location">
    <subcellularLocation>
        <location evidence="1">Cytoplasm</location>
    </subcellularLocation>
</comment>
<dbReference type="PANTHER" id="PTHR15913:SF0">
    <property type="entry name" value="MASPARDIN"/>
    <property type="match status" value="1"/>
</dbReference>
<dbReference type="AlphaFoldDB" id="A0A7C1FX20"/>
<dbReference type="Pfam" id="PF12697">
    <property type="entry name" value="Abhydrolase_6"/>
    <property type="match status" value="1"/>
</dbReference>
<protein>
    <recommendedName>
        <fullName evidence="2">Maspardin</fullName>
    </recommendedName>
</protein>
<dbReference type="PANTHER" id="PTHR15913">
    <property type="entry name" value="ACID CLUSTER PROTEIN 33"/>
    <property type="match status" value="1"/>
</dbReference>
<evidence type="ECO:0000256" key="2">
    <source>
        <dbReference type="ARBA" id="ARBA00020148"/>
    </source>
</evidence>
<dbReference type="GO" id="GO:0016787">
    <property type="term" value="F:hydrolase activity"/>
    <property type="evidence" value="ECO:0007669"/>
    <property type="project" value="UniProtKB-KW"/>
</dbReference>
<proteinExistence type="predicted"/>
<dbReference type="EMBL" id="DSMG01000194">
    <property type="protein sequence ID" value="HDX33551.1"/>
    <property type="molecule type" value="Genomic_DNA"/>
</dbReference>
<evidence type="ECO:0000256" key="3">
    <source>
        <dbReference type="ARBA" id="ARBA00022490"/>
    </source>
</evidence>
<gene>
    <name evidence="5" type="ORF">ENQ20_19005</name>
</gene>
<evidence type="ECO:0000256" key="1">
    <source>
        <dbReference type="ARBA" id="ARBA00004496"/>
    </source>
</evidence>
<reference evidence="5" key="1">
    <citation type="journal article" date="2020" name="mSystems">
        <title>Genome- and Community-Level Interaction Insights into Carbon Utilization and Element Cycling Functions of Hydrothermarchaeota in Hydrothermal Sediment.</title>
        <authorList>
            <person name="Zhou Z."/>
            <person name="Liu Y."/>
            <person name="Xu W."/>
            <person name="Pan J."/>
            <person name="Luo Z.H."/>
            <person name="Li M."/>
        </authorList>
    </citation>
    <scope>NUCLEOTIDE SEQUENCE [LARGE SCALE GENOMIC DNA]</scope>
    <source>
        <strain evidence="5">SpSt-289</strain>
    </source>
</reference>
<dbReference type="Gene3D" id="3.40.50.1820">
    <property type="entry name" value="alpha/beta hydrolase"/>
    <property type="match status" value="1"/>
</dbReference>
<keyword evidence="5" id="KW-0378">Hydrolase</keyword>
<dbReference type="SUPFAM" id="SSF53474">
    <property type="entry name" value="alpha/beta-Hydrolases"/>
    <property type="match status" value="1"/>
</dbReference>
<dbReference type="GO" id="GO:0005737">
    <property type="term" value="C:cytoplasm"/>
    <property type="evidence" value="ECO:0007669"/>
    <property type="project" value="UniProtKB-SubCell"/>
</dbReference>
<dbReference type="InterPro" id="IPR026151">
    <property type="entry name" value="Maspardin"/>
</dbReference>